<name>A0A545V9V7_9HYPO</name>
<dbReference type="Proteomes" id="UP000315783">
    <property type="component" value="Unassembled WGS sequence"/>
</dbReference>
<comment type="caution">
    <text evidence="1">The sequence shown here is derived from an EMBL/GenBank/DDBJ whole genome shotgun (WGS) entry which is preliminary data.</text>
</comment>
<evidence type="ECO:0000313" key="1">
    <source>
        <dbReference type="EMBL" id="TQV98508.1"/>
    </source>
</evidence>
<sequence>MRRLPSKVALVNATARYHVWSRLLAIPFSTSVFLSCGTSWTISVRPVDVTKAGVRSGTKEPRLVDSWFENIVCATETKTAGPKCCANRMMAIPRDTSSVESTVCTALIGQLNATPLAKPNVPEYKMSFTMVVPGEKVDIRPANIGISTEAKSMNGV</sequence>
<dbReference type="AlphaFoldDB" id="A0A545V9V7"/>
<reference evidence="1 2" key="1">
    <citation type="journal article" date="2019" name="Appl. Microbiol. Biotechnol.">
        <title>Genome sequence of Isaria javanica and comparative genome analysis insights into family S53 peptidase evolution in fungal entomopathogens.</title>
        <authorList>
            <person name="Lin R."/>
            <person name="Zhang X."/>
            <person name="Xin B."/>
            <person name="Zou M."/>
            <person name="Gao Y."/>
            <person name="Qin F."/>
            <person name="Hu Q."/>
            <person name="Xie B."/>
            <person name="Cheng X."/>
        </authorList>
    </citation>
    <scope>NUCLEOTIDE SEQUENCE [LARGE SCALE GENOMIC DNA]</scope>
    <source>
        <strain evidence="1 2">IJ1G</strain>
    </source>
</reference>
<dbReference type="EMBL" id="SPUK01000003">
    <property type="protein sequence ID" value="TQV98508.1"/>
    <property type="molecule type" value="Genomic_DNA"/>
</dbReference>
<organism evidence="1 2">
    <name type="scientific">Cordyceps javanica</name>
    <dbReference type="NCBI Taxonomy" id="43265"/>
    <lineage>
        <taxon>Eukaryota</taxon>
        <taxon>Fungi</taxon>
        <taxon>Dikarya</taxon>
        <taxon>Ascomycota</taxon>
        <taxon>Pezizomycotina</taxon>
        <taxon>Sordariomycetes</taxon>
        <taxon>Hypocreomycetidae</taxon>
        <taxon>Hypocreales</taxon>
        <taxon>Cordycipitaceae</taxon>
        <taxon>Cordyceps</taxon>
    </lineage>
</organism>
<keyword evidence="2" id="KW-1185">Reference proteome</keyword>
<protein>
    <submittedName>
        <fullName evidence="1">Uncharacterized protein</fullName>
    </submittedName>
</protein>
<gene>
    <name evidence="1" type="ORF">IF1G_02588</name>
</gene>
<evidence type="ECO:0000313" key="2">
    <source>
        <dbReference type="Proteomes" id="UP000315783"/>
    </source>
</evidence>
<proteinExistence type="predicted"/>
<accession>A0A545V9V7</accession>